<comment type="caution">
    <text evidence="1">The sequence shown here is derived from an EMBL/GenBank/DDBJ whole genome shotgun (WGS) entry which is preliminary data.</text>
</comment>
<proteinExistence type="predicted"/>
<gene>
    <name evidence="1" type="ORF">IAD22_02440</name>
</gene>
<evidence type="ECO:0000313" key="1">
    <source>
        <dbReference type="EMBL" id="HIU49860.1"/>
    </source>
</evidence>
<organism evidence="1 2">
    <name type="scientific">Candidatus Limousia pullorum</name>
    <dbReference type="NCBI Taxonomy" id="2840860"/>
    <lineage>
        <taxon>Bacteria</taxon>
        <taxon>Bacillati</taxon>
        <taxon>Bacillota</taxon>
        <taxon>Clostridia</taxon>
        <taxon>Eubacteriales</taxon>
        <taxon>Oscillospiraceae</taxon>
        <taxon>Oscillospiraceae incertae sedis</taxon>
        <taxon>Candidatus Limousia</taxon>
    </lineage>
</organism>
<sequence length="58" mass="7055">MHKIIKSDVYLKSHEKAFLWFDVDEKSGINLYVTEKENRFICTEVCKKLRDFYKKIIL</sequence>
<reference evidence="1" key="2">
    <citation type="journal article" date="2021" name="PeerJ">
        <title>Extensive microbial diversity within the chicken gut microbiome revealed by metagenomics and culture.</title>
        <authorList>
            <person name="Gilroy R."/>
            <person name="Ravi A."/>
            <person name="Getino M."/>
            <person name="Pursley I."/>
            <person name="Horton D.L."/>
            <person name="Alikhan N.F."/>
            <person name="Baker D."/>
            <person name="Gharbi K."/>
            <person name="Hall N."/>
            <person name="Watson M."/>
            <person name="Adriaenssens E.M."/>
            <person name="Foster-Nyarko E."/>
            <person name="Jarju S."/>
            <person name="Secka A."/>
            <person name="Antonio M."/>
            <person name="Oren A."/>
            <person name="Chaudhuri R.R."/>
            <person name="La Ragione R."/>
            <person name="Hildebrand F."/>
            <person name="Pallen M.J."/>
        </authorList>
    </citation>
    <scope>NUCLEOTIDE SEQUENCE</scope>
    <source>
        <strain evidence="1">ChiGjej1B1-1684</strain>
    </source>
</reference>
<evidence type="ECO:0000313" key="2">
    <source>
        <dbReference type="Proteomes" id="UP000824118"/>
    </source>
</evidence>
<name>A0A9D1LXL9_9FIRM</name>
<dbReference type="Proteomes" id="UP000824118">
    <property type="component" value="Unassembled WGS sequence"/>
</dbReference>
<accession>A0A9D1LXL9</accession>
<dbReference type="EMBL" id="DVNG01000033">
    <property type="protein sequence ID" value="HIU49860.1"/>
    <property type="molecule type" value="Genomic_DNA"/>
</dbReference>
<reference evidence="1" key="1">
    <citation type="submission" date="2020-10" db="EMBL/GenBank/DDBJ databases">
        <authorList>
            <person name="Gilroy R."/>
        </authorList>
    </citation>
    <scope>NUCLEOTIDE SEQUENCE</scope>
    <source>
        <strain evidence="1">ChiGjej1B1-1684</strain>
    </source>
</reference>
<protein>
    <submittedName>
        <fullName evidence="1">Uncharacterized protein</fullName>
    </submittedName>
</protein>
<dbReference type="AlphaFoldDB" id="A0A9D1LXL9"/>